<keyword evidence="1" id="KW-0812">Transmembrane</keyword>
<feature type="transmembrane region" description="Helical" evidence="1">
    <location>
        <begin position="24"/>
        <end position="43"/>
    </location>
</feature>
<dbReference type="Proteomes" id="UP000235598">
    <property type="component" value="Unassembled WGS sequence"/>
</dbReference>
<keyword evidence="1" id="KW-0472">Membrane</keyword>
<feature type="transmembrane region" description="Helical" evidence="1">
    <location>
        <begin position="136"/>
        <end position="163"/>
    </location>
</feature>
<dbReference type="OrthoDB" id="3733714at2"/>
<evidence type="ECO:0000256" key="1">
    <source>
        <dbReference type="SAM" id="Phobius"/>
    </source>
</evidence>
<sequence>MTAMIVATVLCALAICVGLMGIVIPVLPGSILIWIASLVWAFFANTTPTWIVFAVITLCIAAGMASSWVLTGRKLASMKIPKSTLLVSGVLALVGFFLIPVVGLLLGFVVGLFVMEYQRLKDTSAAWASSWEILKTAALGIVVELSFASIAALAFAIGCFVYFT</sequence>
<reference evidence="2 3" key="1">
    <citation type="submission" date="2017-09" db="EMBL/GenBank/DDBJ databases">
        <title>Bacterial strain isolated from the female urinary microbiota.</title>
        <authorList>
            <person name="Thomas-White K."/>
            <person name="Kumar N."/>
            <person name="Forster S."/>
            <person name="Putonti C."/>
            <person name="Lawley T."/>
            <person name="Wolfe A.J."/>
        </authorList>
    </citation>
    <scope>NUCLEOTIDE SEQUENCE [LARGE SCALE GENOMIC DNA]</scope>
    <source>
        <strain evidence="2 3">UMB1301</strain>
    </source>
</reference>
<dbReference type="AlphaFoldDB" id="A0A2N6VLX5"/>
<comment type="caution">
    <text evidence="2">The sequence shown here is derived from an EMBL/GenBank/DDBJ whole genome shotgun (WGS) entry which is preliminary data.</text>
</comment>
<gene>
    <name evidence="2" type="ORF">CJ199_08670</name>
</gene>
<evidence type="ECO:0000313" key="2">
    <source>
        <dbReference type="EMBL" id="PMD05150.1"/>
    </source>
</evidence>
<organism evidence="2 3">
    <name type="scientific">Brevibacterium paucivorans</name>
    <dbReference type="NCBI Taxonomy" id="170994"/>
    <lineage>
        <taxon>Bacteria</taxon>
        <taxon>Bacillati</taxon>
        <taxon>Actinomycetota</taxon>
        <taxon>Actinomycetes</taxon>
        <taxon>Micrococcales</taxon>
        <taxon>Brevibacteriaceae</taxon>
        <taxon>Brevibacterium</taxon>
    </lineage>
</organism>
<accession>A0A2N6VLX5</accession>
<dbReference type="Pfam" id="PF04306">
    <property type="entry name" value="DUF456"/>
    <property type="match status" value="1"/>
</dbReference>
<dbReference type="EMBL" id="PNHK01000003">
    <property type="protein sequence ID" value="PMD05150.1"/>
    <property type="molecule type" value="Genomic_DNA"/>
</dbReference>
<feature type="transmembrane region" description="Helical" evidence="1">
    <location>
        <begin position="90"/>
        <end position="115"/>
    </location>
</feature>
<evidence type="ECO:0000313" key="3">
    <source>
        <dbReference type="Proteomes" id="UP000235598"/>
    </source>
</evidence>
<proteinExistence type="predicted"/>
<name>A0A2N6VLX5_9MICO</name>
<keyword evidence="1" id="KW-1133">Transmembrane helix</keyword>
<dbReference type="RefSeq" id="WP_102239091.1">
    <property type="nucleotide sequence ID" value="NZ_PNHK01000003.1"/>
</dbReference>
<dbReference type="InterPro" id="IPR007403">
    <property type="entry name" value="DUF456"/>
</dbReference>
<feature type="transmembrane region" description="Helical" evidence="1">
    <location>
        <begin position="50"/>
        <end position="70"/>
    </location>
</feature>
<protein>
    <submittedName>
        <fullName evidence="2">DUF456 domain-containing protein</fullName>
    </submittedName>
</protein>